<dbReference type="GeneID" id="87918559"/>
<accession>A0AAE1IKB2</accession>
<dbReference type="Proteomes" id="UP001273209">
    <property type="component" value="Unassembled WGS sequence"/>
</dbReference>
<sequence length="103" mass="11450">MQARAIDQKGKYKILAIALHIAQKGKTTYRVPLAATRSLFGSVKVPFWAASEAQLRHSSRFFGALDGQDQSIRWQRHARPAVNKLHRACLASLSACGRHLQLA</sequence>
<proteinExistence type="predicted"/>
<evidence type="ECO:0000313" key="2">
    <source>
        <dbReference type="Proteomes" id="UP001273209"/>
    </source>
</evidence>
<name>A0AAE1IKB2_9HYPO</name>
<reference evidence="1" key="1">
    <citation type="submission" date="2023-11" db="EMBL/GenBank/DDBJ databases">
        <title>The genome sequences of three competitors of mushroom-forming fungi.</title>
        <authorList>
            <person name="Beijen E."/>
            <person name="Ohm R.A."/>
        </authorList>
    </citation>
    <scope>NUCLEOTIDE SEQUENCE</scope>
    <source>
        <strain evidence="1">CBS 100526</strain>
    </source>
</reference>
<keyword evidence="2" id="KW-1185">Reference proteome</keyword>
<organism evidence="1 2">
    <name type="scientific">Trichoderma aggressivum f. europaeum</name>
    <dbReference type="NCBI Taxonomy" id="173218"/>
    <lineage>
        <taxon>Eukaryota</taxon>
        <taxon>Fungi</taxon>
        <taxon>Dikarya</taxon>
        <taxon>Ascomycota</taxon>
        <taxon>Pezizomycotina</taxon>
        <taxon>Sordariomycetes</taxon>
        <taxon>Hypocreomycetidae</taxon>
        <taxon>Hypocreales</taxon>
        <taxon>Hypocreaceae</taxon>
        <taxon>Trichoderma</taxon>
    </lineage>
</organism>
<evidence type="ECO:0000313" key="1">
    <source>
        <dbReference type="EMBL" id="KAK4085437.1"/>
    </source>
</evidence>
<dbReference type="EMBL" id="JAWRVG010000001">
    <property type="protein sequence ID" value="KAK4085437.1"/>
    <property type="molecule type" value="Genomic_DNA"/>
</dbReference>
<dbReference type="AlphaFoldDB" id="A0AAE1IKB2"/>
<dbReference type="RefSeq" id="XP_062760777.1">
    <property type="nucleotide sequence ID" value="XM_062899275.1"/>
</dbReference>
<comment type="caution">
    <text evidence="1">The sequence shown here is derived from an EMBL/GenBank/DDBJ whole genome shotgun (WGS) entry which is preliminary data.</text>
</comment>
<protein>
    <submittedName>
        <fullName evidence="1">Uncharacterized protein</fullName>
    </submittedName>
</protein>
<gene>
    <name evidence="1" type="ORF">Triagg1_427</name>
</gene>